<dbReference type="RefSeq" id="WP_344866464.1">
    <property type="nucleotide sequence ID" value="NZ_BAAAUT010000092.1"/>
</dbReference>
<evidence type="ECO:0000313" key="9">
    <source>
        <dbReference type="EMBL" id="GAA3165656.1"/>
    </source>
</evidence>
<evidence type="ECO:0000256" key="6">
    <source>
        <dbReference type="RuleBase" id="RU003983"/>
    </source>
</evidence>
<comment type="similarity">
    <text evidence="6">Belongs to the peptidase M48 family.</text>
</comment>
<evidence type="ECO:0000256" key="5">
    <source>
        <dbReference type="ARBA" id="ARBA00023049"/>
    </source>
</evidence>
<proteinExistence type="inferred from homology"/>
<dbReference type="EMBL" id="BAAAUT010000092">
    <property type="protein sequence ID" value="GAA3165656.1"/>
    <property type="molecule type" value="Genomic_DNA"/>
</dbReference>
<organism evidence="9 10">
    <name type="scientific">Planomonospora alba</name>
    <dbReference type="NCBI Taxonomy" id="161354"/>
    <lineage>
        <taxon>Bacteria</taxon>
        <taxon>Bacillati</taxon>
        <taxon>Actinomycetota</taxon>
        <taxon>Actinomycetes</taxon>
        <taxon>Streptosporangiales</taxon>
        <taxon>Streptosporangiaceae</taxon>
        <taxon>Planomonospora</taxon>
    </lineage>
</organism>
<feature type="transmembrane region" description="Helical" evidence="7">
    <location>
        <begin position="109"/>
        <end position="130"/>
    </location>
</feature>
<keyword evidence="2" id="KW-0479">Metal-binding</keyword>
<feature type="transmembrane region" description="Helical" evidence="7">
    <location>
        <begin position="136"/>
        <end position="155"/>
    </location>
</feature>
<evidence type="ECO:0000259" key="8">
    <source>
        <dbReference type="Pfam" id="PF01435"/>
    </source>
</evidence>
<protein>
    <recommendedName>
        <fullName evidence="8">Peptidase M48 domain-containing protein</fullName>
    </recommendedName>
</protein>
<comment type="caution">
    <text evidence="9">The sequence shown here is derived from an EMBL/GenBank/DDBJ whole genome shotgun (WGS) entry which is preliminary data.</text>
</comment>
<sequence length="229" mass="23687">MTVSTPRLAPFDPAAVRTVYAPAVTRPALPGLADLASALAEAAHRPGVLVTVDPGLEDGALIHHADGCGPTPRVVVGAALLDDGDRLAGVLAHEIAHHALDHGTGAVQAWAVASYLAAGTALATAAIGVIRPPYLIASAVAAVVAALAYLVAAACRRLEEYDADTYSVRLLDEVGLDGRAAAEAALAAIPDDPWWYRTVGWIAGSHPTAAARRRNLATGRWARPRAAWR</sequence>
<keyword evidence="10" id="KW-1185">Reference proteome</keyword>
<keyword evidence="1 6" id="KW-0645">Protease</keyword>
<reference evidence="10" key="1">
    <citation type="journal article" date="2019" name="Int. J. Syst. Evol. Microbiol.">
        <title>The Global Catalogue of Microorganisms (GCM) 10K type strain sequencing project: providing services to taxonomists for standard genome sequencing and annotation.</title>
        <authorList>
            <consortium name="The Broad Institute Genomics Platform"/>
            <consortium name="The Broad Institute Genome Sequencing Center for Infectious Disease"/>
            <person name="Wu L."/>
            <person name="Ma J."/>
        </authorList>
    </citation>
    <scope>NUCLEOTIDE SEQUENCE [LARGE SCALE GENOMIC DNA]</scope>
    <source>
        <strain evidence="10">JCM 9373</strain>
    </source>
</reference>
<evidence type="ECO:0000256" key="7">
    <source>
        <dbReference type="SAM" id="Phobius"/>
    </source>
</evidence>
<dbReference type="Proteomes" id="UP001500320">
    <property type="component" value="Unassembled WGS sequence"/>
</dbReference>
<gene>
    <name evidence="9" type="ORF">GCM10010466_65530</name>
</gene>
<evidence type="ECO:0000313" key="10">
    <source>
        <dbReference type="Proteomes" id="UP001500320"/>
    </source>
</evidence>
<evidence type="ECO:0000256" key="3">
    <source>
        <dbReference type="ARBA" id="ARBA00022801"/>
    </source>
</evidence>
<keyword evidence="7" id="KW-1133">Transmembrane helix</keyword>
<comment type="cofactor">
    <cofactor evidence="6">
        <name>Zn(2+)</name>
        <dbReference type="ChEBI" id="CHEBI:29105"/>
    </cofactor>
    <text evidence="6">Binds 1 zinc ion per subunit.</text>
</comment>
<keyword evidence="5 6" id="KW-0482">Metalloprotease</keyword>
<evidence type="ECO:0000256" key="2">
    <source>
        <dbReference type="ARBA" id="ARBA00022723"/>
    </source>
</evidence>
<evidence type="ECO:0000256" key="1">
    <source>
        <dbReference type="ARBA" id="ARBA00022670"/>
    </source>
</evidence>
<dbReference type="InterPro" id="IPR001915">
    <property type="entry name" value="Peptidase_M48"/>
</dbReference>
<keyword evidence="7" id="KW-0472">Membrane</keyword>
<keyword evidence="7" id="KW-0812">Transmembrane</keyword>
<dbReference type="Pfam" id="PF01435">
    <property type="entry name" value="Peptidase_M48"/>
    <property type="match status" value="1"/>
</dbReference>
<keyword evidence="3 6" id="KW-0378">Hydrolase</keyword>
<feature type="domain" description="Peptidase M48" evidence="8">
    <location>
        <begin position="65"/>
        <end position="216"/>
    </location>
</feature>
<name>A0ABP6P2M9_9ACTN</name>
<accession>A0ABP6P2M9</accession>
<keyword evidence="4 6" id="KW-0862">Zinc</keyword>
<evidence type="ECO:0000256" key="4">
    <source>
        <dbReference type="ARBA" id="ARBA00022833"/>
    </source>
</evidence>